<dbReference type="Proteomes" id="UP000829398">
    <property type="component" value="Chromosome 1"/>
</dbReference>
<evidence type="ECO:0000313" key="2">
    <source>
        <dbReference type="Proteomes" id="UP000829398"/>
    </source>
</evidence>
<sequence>MNRAYYVLFRVPCFGPSLIVPCFKVRVPKILSPARPTCVPCHASCLTETCSCRAVPYGHVPCPTDMCRARAVPRLSNWLNSVVNRKSPSPPSSSNVKRAAAERTEPADSVNVSCLDVALETKRLDSESNNSRDPDVEEEYQIQMALELSAKEDPEAVQIEAVKQISLGSCDPENTPAEVVAYRYWNYNSLSYDDKIMDGFYDLYGIPSESTSDRMPSLVDLQGTPVSGSVMWEAVLVNRAADSNLLKLEQKVLEVAVKSRSHSQAFVGIDLVRNLAVLVADYMGGPVGDPENMSRASRSLSYSLKATLGSMVLPLGSLTIGLARHRALLFKSIGQNWYLVLHWLGKRECQVLADIVGIPCRLVKGQQYTGCDDVAMNFVRIDDGREYIVDLMADPGTLIPSDAVGSHVECDDSFYSASPLSRDIDSSHAASSSSGVGSSFEEHSEFGTCDKRSRFRNSAAVAGQSNETGKSNAFFNLTRTTEGEEELKMLPENKHPSDREKAFVRELPNKPNYPHAHARSPSWTEGVSSPAAHRMKVKDVSQYMIDAAKENPQLAQKLHDVLLESGVVAPPNLFTEIYAEQLDASTVEVRSPTETQDKNKQGTGSQERKNQDDPSAARFLPPLPRPRAPSKATSFDQPEEGLGLSRQSDVMAAAGQPLSPQSEATPIKYRKDVPVAAAAAAAAAAVVASSMVVAVAKSNTDSNLELPVAAAATATAAAMVATTAAVGKQYELSIRSDGDADSAGYEPRDSGSGGREHNYLGANSEGERVSDRSASNDSSKSDVGDDVAECEIPWEEITLGERIGLGSYGEVYRGDWHGTEVAVKRFLDQDFFGESLEEFRSEVLIMKRVRHPNVVLFMGAVTRPPNLSIVAEFLPRGSLYRLLHRPNNQLDERRRLRMALDAARGMNYLHNCTPVIVHRDLKSPNLLVDKNWVVKVCDFGLSRMKHNTFLSSRSTAGTAFEVTFTQAYSLTKKSLPAMWCLKAEWMAPEVLRNEPSDEKCDVYSFGVILWELCTMQQPWGGMNPMQVVGAVGFQHRRLDIPDNLDPAVADIIRKCWQTDPKMRPTFTEIMAALKPLQKPITSSQVPRPVPSLTGLPINRGKSCTVGTGKCLIDDDGDNPTCTPVEIVILFNISHSILHKMATFFGSPTFLSHPITTTHQFSSSQQAPPPPPPPSSSNQPSQPQSPTPSPQLSTASSEQPAPAAKVQQQKRAKPATVESTDWIASSLTRRFGLGAGLAWAGFLAVGVISEQIKTRLEVSQQEASTRNVEKEEEVVLPNGIRYYELKVGGGATPRSGDLVVIDLRGEVEGSGQVFVDTFGGNKKPLALVMGSRPYGKGMCEGIEYVLRSMKAGGKRRVIIPPNLAFGANGADLGDGVQIPPFATLEYIVEVEKVSIAPA</sequence>
<reference evidence="2" key="1">
    <citation type="journal article" date="2023" name="Hortic. Res.">
        <title>A chromosome-level phased genome enabling allele-level studies in sweet orange: a case study on citrus Huanglongbing tolerance.</title>
        <authorList>
            <person name="Wu B."/>
            <person name="Yu Q."/>
            <person name="Deng Z."/>
            <person name="Duan Y."/>
            <person name="Luo F."/>
            <person name="Gmitter F. Jr."/>
        </authorList>
    </citation>
    <scope>NUCLEOTIDE SEQUENCE [LARGE SCALE GENOMIC DNA]</scope>
    <source>
        <strain evidence="2">cv. Valencia</strain>
    </source>
</reference>
<dbReference type="EMBL" id="CM039170">
    <property type="protein sequence ID" value="KAH9801608.1"/>
    <property type="molecule type" value="Genomic_DNA"/>
</dbReference>
<keyword evidence="2" id="KW-1185">Reference proteome</keyword>
<organism evidence="1 2">
    <name type="scientific">Citrus sinensis</name>
    <name type="common">Sweet orange</name>
    <name type="synonym">Citrus aurantium var. sinensis</name>
    <dbReference type="NCBI Taxonomy" id="2711"/>
    <lineage>
        <taxon>Eukaryota</taxon>
        <taxon>Viridiplantae</taxon>
        <taxon>Streptophyta</taxon>
        <taxon>Embryophyta</taxon>
        <taxon>Tracheophyta</taxon>
        <taxon>Spermatophyta</taxon>
        <taxon>Magnoliopsida</taxon>
        <taxon>eudicotyledons</taxon>
        <taxon>Gunneridae</taxon>
        <taxon>Pentapetalae</taxon>
        <taxon>rosids</taxon>
        <taxon>malvids</taxon>
        <taxon>Sapindales</taxon>
        <taxon>Rutaceae</taxon>
        <taxon>Aurantioideae</taxon>
        <taxon>Citrus</taxon>
    </lineage>
</organism>
<accession>A0ACB8NUT0</accession>
<gene>
    <name evidence="1" type="ORF">KPL71_001095</name>
</gene>
<keyword evidence="1" id="KW-0418">Kinase</keyword>
<proteinExistence type="predicted"/>
<comment type="caution">
    <text evidence="1">The sequence shown here is derived from an EMBL/GenBank/DDBJ whole genome shotgun (WGS) entry which is preliminary data.</text>
</comment>
<name>A0ACB8NUT0_CITSI</name>
<evidence type="ECO:0000313" key="1">
    <source>
        <dbReference type="EMBL" id="KAH9801608.1"/>
    </source>
</evidence>
<keyword evidence="1" id="KW-0808">Transferase</keyword>
<protein>
    <submittedName>
        <fullName evidence="1">Serine/threonine-protein kinase SIS8</fullName>
    </submittedName>
</protein>